<dbReference type="PANTHER" id="PTHR40252:SF2">
    <property type="entry name" value="BLR0328 PROTEIN"/>
    <property type="match status" value="1"/>
</dbReference>
<feature type="domain" description="FIST C-domain" evidence="2">
    <location>
        <begin position="220"/>
        <end position="358"/>
    </location>
</feature>
<dbReference type="RefSeq" id="WP_111340946.1">
    <property type="nucleotide sequence ID" value="NZ_QLII01000001.1"/>
</dbReference>
<sequence length="379" mass="41290">MKIRQAKFSKNNWESISETPGFAPEKASLVLAFGERRLLETSSPYAHLFQLYPKAEIVINSTSGEIIGDKVYDDTIVITAIEFEKTTVKTVQFDISNHKESHQVGEKLARALDEENLLAIILISDGGVVNGSELISASNRWLNRPVPVIGGLAGDGDRFERTVVGVNQDPVSGKVVGIGLYGTELKIGHGTMGGWDVFGPEREVTKSNYTELYQIDDRDALDLYKDYLGRYAEGLPGTALLFPLSIRITPDSQPLVRTILSINETTKSMTFAGDMPEGASVRFMRANLDRLVEASALAAQNALTQLGKAPELAILISCVGRKLVLGQRTEEEVEVACDIFGSVPYMTGFYSYGEIAPAGPASPGELHNQTMTITILSEQ</sequence>
<feature type="domain" description="FIST" evidence="1">
    <location>
        <begin position="26"/>
        <end position="219"/>
    </location>
</feature>
<dbReference type="AlphaFoldDB" id="A0A327NJH6"/>
<keyword evidence="3" id="KW-0808">Transferase</keyword>
<dbReference type="GO" id="GO:0016301">
    <property type="term" value="F:kinase activity"/>
    <property type="evidence" value="ECO:0007669"/>
    <property type="project" value="UniProtKB-KW"/>
</dbReference>
<dbReference type="EMBL" id="QLII01000001">
    <property type="protein sequence ID" value="RAI74074.1"/>
    <property type="molecule type" value="Genomic_DNA"/>
</dbReference>
<dbReference type="InterPro" id="IPR019494">
    <property type="entry name" value="FIST_C"/>
</dbReference>
<reference evidence="3 4" key="1">
    <citation type="submission" date="2018-06" db="EMBL/GenBank/DDBJ databases">
        <title>Spirosoma sp. HMF3257 Genome sequencing and assembly.</title>
        <authorList>
            <person name="Kang H."/>
            <person name="Cha I."/>
            <person name="Kim H."/>
            <person name="Kang J."/>
            <person name="Joh K."/>
        </authorList>
    </citation>
    <scope>NUCLEOTIDE SEQUENCE [LARGE SCALE GENOMIC DNA]</scope>
    <source>
        <strain evidence="3 4">HMF3257</strain>
    </source>
</reference>
<keyword evidence="3" id="KW-0418">Kinase</keyword>
<dbReference type="OrthoDB" id="9770435at2"/>
<evidence type="ECO:0000259" key="1">
    <source>
        <dbReference type="SMART" id="SM00897"/>
    </source>
</evidence>
<evidence type="ECO:0000313" key="4">
    <source>
        <dbReference type="Proteomes" id="UP000249016"/>
    </source>
</evidence>
<dbReference type="Pfam" id="PF10442">
    <property type="entry name" value="FIST_C"/>
    <property type="match status" value="1"/>
</dbReference>
<dbReference type="PANTHER" id="PTHR40252">
    <property type="entry name" value="BLR0328 PROTEIN"/>
    <property type="match status" value="1"/>
</dbReference>
<comment type="caution">
    <text evidence="3">The sequence shown here is derived from an EMBL/GenBank/DDBJ whole genome shotgun (WGS) entry which is preliminary data.</text>
</comment>
<dbReference type="SMART" id="SM00897">
    <property type="entry name" value="FIST"/>
    <property type="match status" value="1"/>
</dbReference>
<proteinExistence type="predicted"/>
<keyword evidence="4" id="KW-1185">Reference proteome</keyword>
<dbReference type="SMART" id="SM01204">
    <property type="entry name" value="FIST_C"/>
    <property type="match status" value="1"/>
</dbReference>
<dbReference type="Proteomes" id="UP000249016">
    <property type="component" value="Unassembled WGS sequence"/>
</dbReference>
<evidence type="ECO:0000313" key="3">
    <source>
        <dbReference type="EMBL" id="RAI74074.1"/>
    </source>
</evidence>
<evidence type="ECO:0000259" key="2">
    <source>
        <dbReference type="SMART" id="SM01204"/>
    </source>
</evidence>
<accession>A0A327NJH6</accession>
<protein>
    <submittedName>
        <fullName evidence="3">Histidine kinase</fullName>
    </submittedName>
</protein>
<organism evidence="3 4">
    <name type="scientific">Spirosoma telluris</name>
    <dbReference type="NCBI Taxonomy" id="2183553"/>
    <lineage>
        <taxon>Bacteria</taxon>
        <taxon>Pseudomonadati</taxon>
        <taxon>Bacteroidota</taxon>
        <taxon>Cytophagia</taxon>
        <taxon>Cytophagales</taxon>
        <taxon>Cytophagaceae</taxon>
        <taxon>Spirosoma</taxon>
    </lineage>
</organism>
<dbReference type="Pfam" id="PF08495">
    <property type="entry name" value="FIST"/>
    <property type="match status" value="1"/>
</dbReference>
<name>A0A327NJH6_9BACT</name>
<dbReference type="InterPro" id="IPR013702">
    <property type="entry name" value="FIST_domain_N"/>
</dbReference>
<gene>
    <name evidence="3" type="ORF">HMF3257_06380</name>
</gene>